<evidence type="ECO:0000256" key="1">
    <source>
        <dbReference type="SAM" id="Phobius"/>
    </source>
</evidence>
<keyword evidence="1" id="KW-0472">Membrane</keyword>
<gene>
    <name evidence="2" type="ORF">G7B40_040205</name>
</gene>
<dbReference type="Proteomes" id="UP000667802">
    <property type="component" value="Unassembled WGS sequence"/>
</dbReference>
<dbReference type="EMBL" id="JAALHA020000038">
    <property type="protein sequence ID" value="MDR9900713.1"/>
    <property type="molecule type" value="Genomic_DNA"/>
</dbReference>
<sequence length="64" mass="6451">MKETINAVTPLFLASIGCAIAIGMLVTKDLSDTKWTAGLGVASTAIAGAAGLAQTSGKEDKKQD</sequence>
<name>A0AAP5IFE7_9CYAN</name>
<comment type="caution">
    <text evidence="2">The sequence shown here is derived from an EMBL/GenBank/DDBJ whole genome shotgun (WGS) entry which is preliminary data.</text>
</comment>
<organism evidence="2 3">
    <name type="scientific">Aetokthonos hydrillicola Thurmond2011</name>
    <dbReference type="NCBI Taxonomy" id="2712845"/>
    <lineage>
        <taxon>Bacteria</taxon>
        <taxon>Bacillati</taxon>
        <taxon>Cyanobacteriota</taxon>
        <taxon>Cyanophyceae</taxon>
        <taxon>Nostocales</taxon>
        <taxon>Hapalosiphonaceae</taxon>
        <taxon>Aetokthonos</taxon>
    </lineage>
</organism>
<keyword evidence="1" id="KW-1133">Transmembrane helix</keyword>
<keyword evidence="3" id="KW-1185">Reference proteome</keyword>
<dbReference type="RefSeq" id="WP_208342366.1">
    <property type="nucleotide sequence ID" value="NZ_CAWQFN010000136.1"/>
</dbReference>
<accession>A0AAP5IFE7</accession>
<keyword evidence="1" id="KW-0812">Transmembrane</keyword>
<evidence type="ECO:0000313" key="3">
    <source>
        <dbReference type="Proteomes" id="UP000667802"/>
    </source>
</evidence>
<dbReference type="AlphaFoldDB" id="A0AAP5IFE7"/>
<evidence type="ECO:0000313" key="2">
    <source>
        <dbReference type="EMBL" id="MDR9900713.1"/>
    </source>
</evidence>
<reference evidence="3" key="1">
    <citation type="journal article" date="2021" name="Science">
        <title>Hunting the eagle killer: A cyanobacterial neurotoxin causes vacuolar myelinopathy.</title>
        <authorList>
            <person name="Breinlinger S."/>
            <person name="Phillips T.J."/>
            <person name="Haram B.N."/>
            <person name="Mares J."/>
            <person name="Martinez Yerena J.A."/>
            <person name="Hrouzek P."/>
            <person name="Sobotka R."/>
            <person name="Henderson W.M."/>
            <person name="Schmieder P."/>
            <person name="Williams S.M."/>
            <person name="Lauderdale J.D."/>
            <person name="Wilde H.D."/>
            <person name="Gerrin W."/>
            <person name="Kust A."/>
            <person name="Washington J.W."/>
            <person name="Wagner C."/>
            <person name="Geier B."/>
            <person name="Liebeke M."/>
            <person name="Enke H."/>
            <person name="Niedermeyer T.H.J."/>
            <person name="Wilde S.B."/>
        </authorList>
    </citation>
    <scope>NUCLEOTIDE SEQUENCE [LARGE SCALE GENOMIC DNA]</scope>
    <source>
        <strain evidence="3">Thurmond2011</strain>
    </source>
</reference>
<feature type="transmembrane region" description="Helical" evidence="1">
    <location>
        <begin position="7"/>
        <end position="27"/>
    </location>
</feature>
<feature type="transmembrane region" description="Helical" evidence="1">
    <location>
        <begin position="33"/>
        <end position="53"/>
    </location>
</feature>
<protein>
    <submittedName>
        <fullName evidence="2">Uncharacterized protein</fullName>
    </submittedName>
</protein>
<proteinExistence type="predicted"/>
<dbReference type="PROSITE" id="PS51257">
    <property type="entry name" value="PROKAR_LIPOPROTEIN"/>
    <property type="match status" value="1"/>
</dbReference>